<dbReference type="Proteomes" id="UP001189429">
    <property type="component" value="Unassembled WGS sequence"/>
</dbReference>
<evidence type="ECO:0000313" key="12">
    <source>
        <dbReference type="EMBL" id="CAK0811444.1"/>
    </source>
</evidence>
<feature type="region of interest" description="Disordered" evidence="10">
    <location>
        <begin position="621"/>
        <end position="657"/>
    </location>
</feature>
<dbReference type="Gene3D" id="2.70.100.10">
    <property type="entry name" value="Glycoside hydrolase, family 7, domain"/>
    <property type="match status" value="2"/>
</dbReference>
<comment type="catalytic activity">
    <reaction evidence="1">
        <text>Hydrolysis of (1-&gt;4)-beta-D-glucosidic linkages in cellulose and cellotetraose, releasing cellobiose from the non-reducing ends of the chains.</text>
        <dbReference type="EC" id="3.2.1.91"/>
    </reaction>
</comment>
<gene>
    <name evidence="12" type="ORF">PCOR1329_LOCUS16064</name>
</gene>
<evidence type="ECO:0000256" key="3">
    <source>
        <dbReference type="ARBA" id="ARBA00012561"/>
    </source>
</evidence>
<evidence type="ECO:0000256" key="2">
    <source>
        <dbReference type="ARBA" id="ARBA00006044"/>
    </source>
</evidence>
<feature type="compositionally biased region" description="Low complexity" evidence="10">
    <location>
        <begin position="304"/>
        <end position="321"/>
    </location>
</feature>
<keyword evidence="13" id="KW-1185">Reference proteome</keyword>
<dbReference type="InterPro" id="IPR001722">
    <property type="entry name" value="Glyco_hydro_7"/>
</dbReference>
<keyword evidence="9" id="KW-0624">Polysaccharide degradation</keyword>
<evidence type="ECO:0000256" key="9">
    <source>
        <dbReference type="ARBA" id="ARBA00023326"/>
    </source>
</evidence>
<keyword evidence="5" id="KW-0378">Hydrolase</keyword>
<dbReference type="EMBL" id="CAUYUJ010004895">
    <property type="protein sequence ID" value="CAK0811444.1"/>
    <property type="molecule type" value="Genomic_DNA"/>
</dbReference>
<name>A0ABN9QYH1_9DINO</name>
<evidence type="ECO:0000256" key="7">
    <source>
        <dbReference type="ARBA" id="ARBA00023277"/>
    </source>
</evidence>
<comment type="caution">
    <text evidence="12">The sequence shown here is derived from an EMBL/GenBank/DDBJ whole genome shotgun (WGS) entry which is preliminary data.</text>
</comment>
<feature type="non-terminal residue" evidence="12">
    <location>
        <position position="722"/>
    </location>
</feature>
<proteinExistence type="inferred from homology"/>
<sequence length="722" mass="74707">MASGLALLLLAAGGASRAHGAGNCPGKLAVSGGEPVSLVNAKWNIAGDAAGKVEVGPEGDSIVAHMKGRTYFGSDCKDGSYDNADYVAMKLLGKTLRYTVDMAGAGCGCNAALYLTSLHQNDQESECEDYYCDANNVCGESCAEIDIQEANQYAWHSTLHTMTDHSGVGGGLGGGDGWDGPRDWSVSEYGPGASCIDTARPVKVAASFPADGSSLQAMEVELSQEGTSCTLGVRLDQYDGMQELAQALAAGMTPIVSYWSADDMTWMDGKGADGQGPCGVDRAADCAEHVRFYDFSISDYGQAPPAATPATPATPAAGTAASEPEDQAAAGAGAAASAMCPGAFVMGGDDEVSVSLVNAKWNVAGEQAGVVEAKGGNMVVPHMTGRTYFGTRCVDGSFSNEDYMALNLLGKTFRYTVDLAGAGCGCNAALYLTSLHQNGQVSDCEDYYCDANNVCGVSCVEIDIQEANMFAWHSTLHTAHDSGGVGGGYGGGASWDGPRDWSSEEYGPGASCVDTSRPFQVATSFPVDGEGHLSGMEVVLSQGTSECQLSVSLMGYDGMGELSDALAEGLTPIISYWSADDMLWMDGKGADGRGPCDHDDASACSESVKFYDFSVERIGESAPVPVKPSSGQKLPDQDTEVKEKATPPPTSAQPGSSAAEGFCCLASLDSGDPCGTCRPHGALEQASWCSASEAHCMDCSSRASWCPGAVDDLYARKDSLEG</sequence>
<organism evidence="12 13">
    <name type="scientific">Prorocentrum cordatum</name>
    <dbReference type="NCBI Taxonomy" id="2364126"/>
    <lineage>
        <taxon>Eukaryota</taxon>
        <taxon>Sar</taxon>
        <taxon>Alveolata</taxon>
        <taxon>Dinophyceae</taxon>
        <taxon>Prorocentrales</taxon>
        <taxon>Prorocentraceae</taxon>
        <taxon>Prorocentrum</taxon>
    </lineage>
</organism>
<evidence type="ECO:0000256" key="11">
    <source>
        <dbReference type="SAM" id="SignalP"/>
    </source>
</evidence>
<evidence type="ECO:0000256" key="4">
    <source>
        <dbReference type="ARBA" id="ARBA00022729"/>
    </source>
</evidence>
<reference evidence="12" key="1">
    <citation type="submission" date="2023-10" db="EMBL/GenBank/DDBJ databases">
        <authorList>
            <person name="Chen Y."/>
            <person name="Shah S."/>
            <person name="Dougan E. K."/>
            <person name="Thang M."/>
            <person name="Chan C."/>
        </authorList>
    </citation>
    <scope>NUCLEOTIDE SEQUENCE [LARGE SCALE GENOMIC DNA]</scope>
</reference>
<feature type="region of interest" description="Disordered" evidence="10">
    <location>
        <begin position="304"/>
        <end position="325"/>
    </location>
</feature>
<dbReference type="SUPFAM" id="SSF49899">
    <property type="entry name" value="Concanavalin A-like lectins/glucanases"/>
    <property type="match status" value="2"/>
</dbReference>
<accession>A0ABN9QYH1</accession>
<protein>
    <recommendedName>
        <fullName evidence="3">cellulose 1,4-beta-cellobiosidase (non-reducing end)</fullName>
        <ecNumber evidence="3">3.2.1.91</ecNumber>
    </recommendedName>
</protein>
<evidence type="ECO:0000256" key="6">
    <source>
        <dbReference type="ARBA" id="ARBA00023001"/>
    </source>
</evidence>
<keyword evidence="7" id="KW-0119">Carbohydrate metabolism</keyword>
<evidence type="ECO:0000313" key="13">
    <source>
        <dbReference type="Proteomes" id="UP001189429"/>
    </source>
</evidence>
<evidence type="ECO:0000256" key="10">
    <source>
        <dbReference type="SAM" id="MobiDB-lite"/>
    </source>
</evidence>
<feature type="signal peptide" evidence="11">
    <location>
        <begin position="1"/>
        <end position="20"/>
    </location>
</feature>
<dbReference type="PANTHER" id="PTHR33753">
    <property type="entry name" value="1,4-BETA-D-GLUCAN CELLOBIOHYDROLASE B"/>
    <property type="match status" value="1"/>
</dbReference>
<evidence type="ECO:0000256" key="5">
    <source>
        <dbReference type="ARBA" id="ARBA00022801"/>
    </source>
</evidence>
<dbReference type="InterPro" id="IPR013320">
    <property type="entry name" value="ConA-like_dom_sf"/>
</dbReference>
<dbReference type="InterPro" id="IPR037019">
    <property type="entry name" value="Glyco_hydro_7_sf"/>
</dbReference>
<dbReference type="PANTHER" id="PTHR33753:SF2">
    <property type="entry name" value="GLYCOSIDE HYDROLASE FAMILY 7 PROTEIN"/>
    <property type="match status" value="1"/>
</dbReference>
<comment type="similarity">
    <text evidence="2">Belongs to the glycosyl hydrolase 7 (cellulase C) family.</text>
</comment>
<evidence type="ECO:0000256" key="8">
    <source>
        <dbReference type="ARBA" id="ARBA00023295"/>
    </source>
</evidence>
<feature type="chain" id="PRO_5046216167" description="cellulose 1,4-beta-cellobiosidase (non-reducing end)" evidence="11">
    <location>
        <begin position="21"/>
        <end position="722"/>
    </location>
</feature>
<keyword evidence="6" id="KW-0136">Cellulose degradation</keyword>
<feature type="compositionally biased region" description="Basic and acidic residues" evidence="10">
    <location>
        <begin position="635"/>
        <end position="645"/>
    </location>
</feature>
<dbReference type="EC" id="3.2.1.91" evidence="3"/>
<keyword evidence="8" id="KW-0326">Glycosidase</keyword>
<keyword evidence="4 11" id="KW-0732">Signal</keyword>
<evidence type="ECO:0000256" key="1">
    <source>
        <dbReference type="ARBA" id="ARBA00001641"/>
    </source>
</evidence>